<protein>
    <submittedName>
        <fullName evidence="1">Uncharacterized protein</fullName>
    </submittedName>
</protein>
<name>A0A9J5WF59_SOLCO</name>
<reference evidence="1 2" key="1">
    <citation type="submission" date="2020-09" db="EMBL/GenBank/DDBJ databases">
        <title>De no assembly of potato wild relative species, Solanum commersonii.</title>
        <authorList>
            <person name="Cho K."/>
        </authorList>
    </citation>
    <scope>NUCLEOTIDE SEQUENCE [LARGE SCALE GENOMIC DNA]</scope>
    <source>
        <strain evidence="1">LZ3.2</strain>
        <tissue evidence="1">Leaf</tissue>
    </source>
</reference>
<organism evidence="1 2">
    <name type="scientific">Solanum commersonii</name>
    <name type="common">Commerson's wild potato</name>
    <name type="synonym">Commerson's nightshade</name>
    <dbReference type="NCBI Taxonomy" id="4109"/>
    <lineage>
        <taxon>Eukaryota</taxon>
        <taxon>Viridiplantae</taxon>
        <taxon>Streptophyta</taxon>
        <taxon>Embryophyta</taxon>
        <taxon>Tracheophyta</taxon>
        <taxon>Spermatophyta</taxon>
        <taxon>Magnoliopsida</taxon>
        <taxon>eudicotyledons</taxon>
        <taxon>Gunneridae</taxon>
        <taxon>Pentapetalae</taxon>
        <taxon>asterids</taxon>
        <taxon>lamiids</taxon>
        <taxon>Solanales</taxon>
        <taxon>Solanaceae</taxon>
        <taxon>Solanoideae</taxon>
        <taxon>Solaneae</taxon>
        <taxon>Solanum</taxon>
    </lineage>
</organism>
<sequence>MLFATTVMRVSDIHANNSSTKHNLARDHRRRRNISPSLLWMSHMQIYLREQMGFCNQEKDSFLNPSTNNENIANTSTFVVKGDLSKLAPRHLKRKRATIQDD</sequence>
<proteinExistence type="predicted"/>
<dbReference type="EMBL" id="JACXVP010000012">
    <property type="protein sequence ID" value="KAG5574117.1"/>
    <property type="molecule type" value="Genomic_DNA"/>
</dbReference>
<gene>
    <name evidence="1" type="ORF">H5410_063883</name>
</gene>
<evidence type="ECO:0000313" key="2">
    <source>
        <dbReference type="Proteomes" id="UP000824120"/>
    </source>
</evidence>
<keyword evidence="2" id="KW-1185">Reference proteome</keyword>
<accession>A0A9J5WF59</accession>
<dbReference type="AlphaFoldDB" id="A0A9J5WF59"/>
<evidence type="ECO:0000313" key="1">
    <source>
        <dbReference type="EMBL" id="KAG5574117.1"/>
    </source>
</evidence>
<dbReference type="Proteomes" id="UP000824120">
    <property type="component" value="Chromosome 12"/>
</dbReference>
<comment type="caution">
    <text evidence="1">The sequence shown here is derived from an EMBL/GenBank/DDBJ whole genome shotgun (WGS) entry which is preliminary data.</text>
</comment>